<dbReference type="EMBL" id="CP001918">
    <property type="protein sequence ID" value="ADF62052.1"/>
    <property type="molecule type" value="Genomic_DNA"/>
</dbReference>
<evidence type="ECO:0000313" key="1">
    <source>
        <dbReference type="EMBL" id="ADF62052.1"/>
    </source>
</evidence>
<reference evidence="1 2" key="1">
    <citation type="journal article" date="2010" name="J. Bacteriol.">
        <title>Complete genome sequence of Enterobacter cloacae subsp. cloacae type strain ATCC 13047.</title>
        <authorList>
            <person name="Ren Y."/>
            <person name="Ren Y."/>
            <person name="Zhou Z."/>
            <person name="Guo X."/>
            <person name="Li Y."/>
            <person name="Feng L."/>
            <person name="Wang L."/>
        </authorList>
    </citation>
    <scope>NUCLEOTIDE SEQUENCE [LARGE SCALE GENOMIC DNA]</scope>
    <source>
        <strain evidence="2">ATCC 13047 / DSM 30054 / NBRC 13535 / NCTC 10005 / WDCM 00083 / NCDC 279-56</strain>
    </source>
</reference>
<dbReference type="AlphaFoldDB" id="A0A0H3CLL7"/>
<proteinExistence type="predicted"/>
<dbReference type="OrthoDB" id="9990765at2"/>
<evidence type="ECO:0000313" key="2">
    <source>
        <dbReference type="Proteomes" id="UP000002363"/>
    </source>
</evidence>
<dbReference type="STRING" id="716541.ECL_02509"/>
<dbReference type="Proteomes" id="UP000002363">
    <property type="component" value="Chromosome"/>
</dbReference>
<keyword evidence="2" id="KW-1185">Reference proteome</keyword>
<gene>
    <name evidence="1" type="ordered locus">ECL_02509</name>
</gene>
<dbReference type="EnsemblBacteria" id="ADF62052">
    <property type="protein sequence ID" value="ADF62052"/>
    <property type="gene ID" value="ECL_02509"/>
</dbReference>
<sequence>MQSPSLFVTTLSISIKTQILRQVTFIPQTRIFNEMVTPSFPVLC</sequence>
<organism evidence="1 2">
    <name type="scientific">Enterobacter cloacae subsp. cloacae (strain ATCC 13047 / DSM 30054 / NBRC 13535 / NCTC 10005 / WDCM 00083 / NCDC 279-56)</name>
    <dbReference type="NCBI Taxonomy" id="716541"/>
    <lineage>
        <taxon>Bacteria</taxon>
        <taxon>Pseudomonadati</taxon>
        <taxon>Pseudomonadota</taxon>
        <taxon>Gammaproteobacteria</taxon>
        <taxon>Enterobacterales</taxon>
        <taxon>Enterobacteriaceae</taxon>
        <taxon>Enterobacter</taxon>
        <taxon>Enterobacter cloacae complex</taxon>
    </lineage>
</organism>
<dbReference type="HOGENOM" id="CLU_3215697_0_0_6"/>
<dbReference type="KEGG" id="enc:ECL_02509"/>
<name>A0A0H3CLL7_ENTCC</name>
<protein>
    <submittedName>
        <fullName evidence="1">Uncharacterized protein</fullName>
    </submittedName>
</protein>
<accession>A0A0H3CLL7</accession>